<dbReference type="Gene3D" id="3.40.50.300">
    <property type="entry name" value="P-loop containing nucleotide triphosphate hydrolases"/>
    <property type="match status" value="1"/>
</dbReference>
<protein>
    <recommendedName>
        <fullName evidence="1">Effector-associated domain-containing protein</fullName>
    </recommendedName>
</protein>
<organism evidence="2 3">
    <name type="scientific">Nonomuraea turkmeniaca</name>
    <dbReference type="NCBI Taxonomy" id="103838"/>
    <lineage>
        <taxon>Bacteria</taxon>
        <taxon>Bacillati</taxon>
        <taxon>Actinomycetota</taxon>
        <taxon>Actinomycetes</taxon>
        <taxon>Streptosporangiales</taxon>
        <taxon>Streptosporangiaceae</taxon>
        <taxon>Nonomuraea</taxon>
    </lineage>
</organism>
<reference evidence="2 3" key="1">
    <citation type="submission" date="2019-05" db="EMBL/GenBank/DDBJ databases">
        <title>Draft genome sequence of Nonomuraea turkmeniaca DSM 43926.</title>
        <authorList>
            <person name="Saricaoglu S."/>
            <person name="Isik K."/>
        </authorList>
    </citation>
    <scope>NUCLEOTIDE SEQUENCE [LARGE SCALE GENOMIC DNA]</scope>
    <source>
        <strain evidence="2 3">DSM 43926</strain>
    </source>
</reference>
<keyword evidence="3" id="KW-1185">Reference proteome</keyword>
<dbReference type="InterPro" id="IPR045435">
    <property type="entry name" value="EAD7"/>
</dbReference>
<dbReference type="AlphaFoldDB" id="A0A5S4FPW1"/>
<evidence type="ECO:0000259" key="1">
    <source>
        <dbReference type="Pfam" id="PF19960"/>
    </source>
</evidence>
<accession>A0A5S4FPW1</accession>
<dbReference type="InterPro" id="IPR027417">
    <property type="entry name" value="P-loop_NTPase"/>
</dbReference>
<name>A0A5S4FPW1_9ACTN</name>
<evidence type="ECO:0000313" key="2">
    <source>
        <dbReference type="EMBL" id="TMR11259.1"/>
    </source>
</evidence>
<proteinExistence type="predicted"/>
<dbReference type="Proteomes" id="UP000309128">
    <property type="component" value="Unassembled WGS sequence"/>
</dbReference>
<sequence>MSRAGAVRNLINDALSEREVRDLALDYFYPVHKEFSDAMSRPEIIRRLVVWCDQHGALDELIERVGELNPAAVAAFTDVAEPARTASVTRARPFFIAHPLPAAPAFVGRATHLEALERFAATPGGGLFCLVALGGAGKTALVAEYLDRVRSGAVPVPDSLFVWSFYDDPDTARFMGQLYAYLAPSLPGGRHTDELGEAGWFYHIVQAFEQEGRHVIVLDGLERVQVARDAAGRFGDITDPMLAQLVRQLAAGLGNTKAVITSRFPLTRIEPWIGRTVWMEDVTSLTPDEGVQLLRRRGVTGTPQDLTDLAERFGAHALTLDHLGSYLAAFCDGNPAAARDLPQAAPESASPQERRLASCLMAYERALPEGEVALLSRLSVYRFAIAAGDLAAVFATASDSRVSGPLAGLAVADFQRLLQRLADLHLVLPSGGELFTVHPAVRDHFYRRFLDARLAHEAVRRRYSSLVAAPGPGLPRDDAALDVLEELIHHTLSIGRSQEAADLFLTRLGGTEHLAWALGQYGRCIRIMEQFPRCPHPGGLLWCLRALGDLEAARRLAEPGDLWWQGMLGCLEGRLNTVADLLQACHEDPILTICEVLTGRAEPETLGQAPHWPGLPISIADAWLAVGRPDEAAAAANAIPRDGWNDETARADLILAEVARRQGELGRCQARLDKTGQWVMRSGSQEHLCLLHLLRGRLAIDNGDLPRAATVLRQGIHVAQDCGFGLTHIELQLESARLALEAGDPLAARAHAQMALHGVRRDDSIAATDLPGADHPDCRYQPGIARATEIMALVS</sequence>
<dbReference type="RefSeq" id="WP_138671176.1">
    <property type="nucleotide sequence ID" value="NZ_VCKY01000162.1"/>
</dbReference>
<dbReference type="OrthoDB" id="135105at2"/>
<evidence type="ECO:0000313" key="3">
    <source>
        <dbReference type="Proteomes" id="UP000309128"/>
    </source>
</evidence>
<dbReference type="SUPFAM" id="SSF52540">
    <property type="entry name" value="P-loop containing nucleoside triphosphate hydrolases"/>
    <property type="match status" value="1"/>
</dbReference>
<dbReference type="Pfam" id="PF19960">
    <property type="entry name" value="EAD7"/>
    <property type="match status" value="1"/>
</dbReference>
<gene>
    <name evidence="2" type="ORF">ETD86_36355</name>
</gene>
<dbReference type="EMBL" id="VCKY01000162">
    <property type="protein sequence ID" value="TMR11259.1"/>
    <property type="molecule type" value="Genomic_DNA"/>
</dbReference>
<feature type="domain" description="Effector-associated" evidence="1">
    <location>
        <begin position="7"/>
        <end position="70"/>
    </location>
</feature>
<comment type="caution">
    <text evidence="2">The sequence shown here is derived from an EMBL/GenBank/DDBJ whole genome shotgun (WGS) entry which is preliminary data.</text>
</comment>